<organism evidence="2 3">
    <name type="scientific">Sandaracinus amylolyticus</name>
    <dbReference type="NCBI Taxonomy" id="927083"/>
    <lineage>
        <taxon>Bacteria</taxon>
        <taxon>Pseudomonadati</taxon>
        <taxon>Myxococcota</taxon>
        <taxon>Polyangia</taxon>
        <taxon>Polyangiales</taxon>
        <taxon>Sandaracinaceae</taxon>
        <taxon>Sandaracinus</taxon>
    </lineage>
</organism>
<dbReference type="KEGG" id="samy:DB32_003472"/>
<evidence type="ECO:0000313" key="2">
    <source>
        <dbReference type="EMBL" id="AKF06323.1"/>
    </source>
</evidence>
<name>A0A0F6W3A3_9BACT</name>
<proteinExistence type="predicted"/>
<gene>
    <name evidence="2" type="ORF">DB32_003472</name>
</gene>
<protein>
    <submittedName>
        <fullName evidence="2">Uncharacterized protein</fullName>
    </submittedName>
</protein>
<accession>A0A0F6W3A3</accession>
<feature type="region of interest" description="Disordered" evidence="1">
    <location>
        <begin position="225"/>
        <end position="256"/>
    </location>
</feature>
<reference evidence="2 3" key="1">
    <citation type="submission" date="2015-03" db="EMBL/GenBank/DDBJ databases">
        <title>Genome assembly of Sandaracinus amylolyticus DSM 53668.</title>
        <authorList>
            <person name="Sharma G."/>
            <person name="Subramanian S."/>
        </authorList>
    </citation>
    <scope>NUCLEOTIDE SEQUENCE [LARGE SCALE GENOMIC DNA]</scope>
    <source>
        <strain evidence="2 3">DSM 53668</strain>
    </source>
</reference>
<keyword evidence="3" id="KW-1185">Reference proteome</keyword>
<dbReference type="RefSeq" id="WP_053233506.1">
    <property type="nucleotide sequence ID" value="NZ_CP011125.1"/>
</dbReference>
<dbReference type="EMBL" id="CP011125">
    <property type="protein sequence ID" value="AKF06323.1"/>
    <property type="molecule type" value="Genomic_DNA"/>
</dbReference>
<feature type="region of interest" description="Disordered" evidence="1">
    <location>
        <begin position="24"/>
        <end position="45"/>
    </location>
</feature>
<dbReference type="STRING" id="927083.DB32_003472"/>
<evidence type="ECO:0000313" key="3">
    <source>
        <dbReference type="Proteomes" id="UP000034883"/>
    </source>
</evidence>
<dbReference type="Proteomes" id="UP000034883">
    <property type="component" value="Chromosome"/>
</dbReference>
<dbReference type="OrthoDB" id="5510187at2"/>
<sequence length="256" mass="27285">MAGISDSGQPDDVRIHLEVVAGADATLATPPDGVTETEAQRRTRESVRLPAALRARLDAVLAEVRVQVPGVSASELVKLEATRAGRDALAAGVRALARVDSHLQSRAGERNPAVARAYGVHGVNPDTFGGVLRALGLSAAEDARLAALPEAAPERELLFTPVVSEAVQSALASMNAVIGATTTSRADLSRAVSLKETTLREARAVLAATREHLYANLPDGKRDHDLRDYGFRPLTTERRRKRDDDTDPGVEPPTER</sequence>
<evidence type="ECO:0000256" key="1">
    <source>
        <dbReference type="SAM" id="MobiDB-lite"/>
    </source>
</evidence>
<dbReference type="AlphaFoldDB" id="A0A0F6W3A3"/>